<organism evidence="3 4">
    <name type="scientific">Tautonia plasticadhaerens</name>
    <dbReference type="NCBI Taxonomy" id="2527974"/>
    <lineage>
        <taxon>Bacteria</taxon>
        <taxon>Pseudomonadati</taxon>
        <taxon>Planctomycetota</taxon>
        <taxon>Planctomycetia</taxon>
        <taxon>Isosphaerales</taxon>
        <taxon>Isosphaeraceae</taxon>
        <taxon>Tautonia</taxon>
    </lineage>
</organism>
<name>A0A518H538_9BACT</name>
<gene>
    <name evidence="3" type="ORF">ElP_38690</name>
</gene>
<dbReference type="OrthoDB" id="244027at2"/>
<evidence type="ECO:0000313" key="3">
    <source>
        <dbReference type="EMBL" id="QDV35959.1"/>
    </source>
</evidence>
<evidence type="ECO:0000313" key="4">
    <source>
        <dbReference type="Proteomes" id="UP000317835"/>
    </source>
</evidence>
<sequence length="398" mass="42476">MNPRTDRRGLRRGATMVLTAVMMTAILGFVALAVDTMVLAVARHQLGTAADSGALAGAAALADERRLVPDAPIDVIMTAAHDRAREFTRENPVLGRQPVIAPNPTNEQDGDVVLGYMADPTDPASPFLTSALLAPMFNSVQVRAARSADRGGIVPAFFSRALGFEGTDVRHSGTASALNYRIAGFKADPDRNADVLPIVLDRQTYSDMISPATATTDQFRYDPVTGEVKSGSDGIQESQLYPVKNGYPGNWGTVKVGVSNNSTSTLGAQIRYGITSQQLNTYPGGQIKLNLTDPQGNRYMMLEGNPGISSGIKDDLEAIIGQGRALPIYDPNGSGGNGNNAQYKIVDFAPVRVLSVNFKGNPKYVIIQPAMMRDETAIPGEISSDWTSGGLVRLHLTR</sequence>
<dbReference type="AlphaFoldDB" id="A0A518H538"/>
<reference evidence="3 4" key="1">
    <citation type="submission" date="2019-02" db="EMBL/GenBank/DDBJ databases">
        <title>Deep-cultivation of Planctomycetes and their phenomic and genomic characterization uncovers novel biology.</title>
        <authorList>
            <person name="Wiegand S."/>
            <person name="Jogler M."/>
            <person name="Boedeker C."/>
            <person name="Pinto D."/>
            <person name="Vollmers J."/>
            <person name="Rivas-Marin E."/>
            <person name="Kohn T."/>
            <person name="Peeters S.H."/>
            <person name="Heuer A."/>
            <person name="Rast P."/>
            <person name="Oberbeckmann S."/>
            <person name="Bunk B."/>
            <person name="Jeske O."/>
            <person name="Meyerdierks A."/>
            <person name="Storesund J.E."/>
            <person name="Kallscheuer N."/>
            <person name="Luecker S."/>
            <person name="Lage O.M."/>
            <person name="Pohl T."/>
            <person name="Merkel B.J."/>
            <person name="Hornburger P."/>
            <person name="Mueller R.-W."/>
            <person name="Bruemmer F."/>
            <person name="Labrenz M."/>
            <person name="Spormann A.M."/>
            <person name="Op den Camp H."/>
            <person name="Overmann J."/>
            <person name="Amann R."/>
            <person name="Jetten M.S.M."/>
            <person name="Mascher T."/>
            <person name="Medema M.H."/>
            <person name="Devos D.P."/>
            <person name="Kaster A.-K."/>
            <person name="Ovreas L."/>
            <person name="Rohde M."/>
            <person name="Galperin M.Y."/>
            <person name="Jogler C."/>
        </authorList>
    </citation>
    <scope>NUCLEOTIDE SEQUENCE [LARGE SCALE GENOMIC DNA]</scope>
    <source>
        <strain evidence="3 4">ElP</strain>
    </source>
</reference>
<accession>A0A518H538</accession>
<feature type="transmembrane region" description="Helical" evidence="1">
    <location>
        <begin position="12"/>
        <end position="34"/>
    </location>
</feature>
<keyword evidence="4" id="KW-1185">Reference proteome</keyword>
<dbReference type="KEGG" id="tpla:ElP_38690"/>
<keyword evidence="1" id="KW-0472">Membrane</keyword>
<dbReference type="Pfam" id="PF13400">
    <property type="entry name" value="Tad"/>
    <property type="match status" value="1"/>
</dbReference>
<dbReference type="RefSeq" id="WP_145271909.1">
    <property type="nucleotide sequence ID" value="NZ_CP036426.1"/>
</dbReference>
<proteinExistence type="predicted"/>
<keyword evidence="1" id="KW-0812">Transmembrane</keyword>
<keyword evidence="1" id="KW-1133">Transmembrane helix</keyword>
<feature type="domain" description="Putative Flp pilus-assembly TadG-like N-terminal" evidence="2">
    <location>
        <begin position="13"/>
        <end position="60"/>
    </location>
</feature>
<dbReference type="EMBL" id="CP036426">
    <property type="protein sequence ID" value="QDV35959.1"/>
    <property type="molecule type" value="Genomic_DNA"/>
</dbReference>
<dbReference type="Proteomes" id="UP000317835">
    <property type="component" value="Chromosome"/>
</dbReference>
<protein>
    <recommendedName>
        <fullName evidence="2">Putative Flp pilus-assembly TadG-like N-terminal domain-containing protein</fullName>
    </recommendedName>
</protein>
<evidence type="ECO:0000259" key="2">
    <source>
        <dbReference type="Pfam" id="PF13400"/>
    </source>
</evidence>
<dbReference type="InterPro" id="IPR028087">
    <property type="entry name" value="Tad_N"/>
</dbReference>
<evidence type="ECO:0000256" key="1">
    <source>
        <dbReference type="SAM" id="Phobius"/>
    </source>
</evidence>